<feature type="transmembrane region" description="Helical" evidence="6">
    <location>
        <begin position="139"/>
        <end position="164"/>
    </location>
</feature>
<evidence type="ECO:0000313" key="9">
    <source>
        <dbReference type="EMBL" id="RGE70256.1"/>
    </source>
</evidence>
<dbReference type="PANTHER" id="PTHR43370">
    <property type="entry name" value="SUGAR ABC TRANSPORTER INTEGRAL MEMBRANE PROTEIN-RELATED"/>
    <property type="match status" value="1"/>
</dbReference>
<dbReference type="EMBL" id="NFKP01000013">
    <property type="protein sequence ID" value="OUP68962.1"/>
    <property type="molecule type" value="Genomic_DNA"/>
</dbReference>
<sequence length="308" mass="32450">MLNNILLAINITLMYSAPLIFAALGGVITQRSGVDNIGIEGMMTFGAFAAAAVGYFTANPWLGFLAGGLAGAALAVFHAVAAIHLQANQTISGVAMNFIGPGLALFLSRMFFEGATQTKPVPNKLPKILSMLGLDTSNLTINAINIDITVPIAFLLVLIMWFFLYKTKWGLRVLACGEHPAAADSLGVNIYVVRYVCTILSGLFAGFGGAAMTLAVVANFSPTAISGHGFIALAAVIFGKWSPQGALRACLLFGFAQALVVMLGGMDYIPSQLLAMLPYVLTIIVLVLFVGRSEAPKANGTPYRKGER</sequence>
<comment type="subcellular location">
    <subcellularLocation>
        <location evidence="1">Cell membrane</location>
        <topology evidence="1">Multi-pass membrane protein</topology>
    </subcellularLocation>
</comment>
<dbReference type="PANTHER" id="PTHR43370:SF1">
    <property type="entry name" value="GUANOSINE ABC TRANSPORTER PERMEASE PROTEIN NUPQ"/>
    <property type="match status" value="1"/>
</dbReference>
<feature type="transmembrane region" description="Helical" evidence="6">
    <location>
        <begin position="272"/>
        <end position="291"/>
    </location>
</feature>
<keyword evidence="3 6" id="KW-0812">Transmembrane</keyword>
<evidence type="ECO:0000256" key="2">
    <source>
        <dbReference type="ARBA" id="ARBA00022475"/>
    </source>
</evidence>
<accession>A0A174SW92</accession>
<dbReference type="AlphaFoldDB" id="A0A174SW92"/>
<feature type="transmembrane region" description="Helical" evidence="6">
    <location>
        <begin position="246"/>
        <end position="266"/>
    </location>
</feature>
<keyword evidence="5 6" id="KW-0472">Membrane</keyword>
<keyword evidence="4 6" id="KW-1133">Transmembrane helix</keyword>
<evidence type="ECO:0000313" key="7">
    <source>
        <dbReference type="EMBL" id="CUP99390.1"/>
    </source>
</evidence>
<dbReference type="GO" id="GO:0005886">
    <property type="term" value="C:plasma membrane"/>
    <property type="evidence" value="ECO:0007669"/>
    <property type="project" value="UniProtKB-SubCell"/>
</dbReference>
<evidence type="ECO:0000256" key="5">
    <source>
        <dbReference type="ARBA" id="ARBA00023136"/>
    </source>
</evidence>
<reference evidence="9 12" key="4">
    <citation type="submission" date="2018-08" db="EMBL/GenBank/DDBJ databases">
        <title>A genome reference for cultivated species of the human gut microbiota.</title>
        <authorList>
            <person name="Zou Y."/>
            <person name="Xue W."/>
            <person name="Luo G."/>
        </authorList>
    </citation>
    <scope>NUCLEOTIDE SEQUENCE [LARGE SCALE GENOMIC DNA]</scope>
    <source>
        <strain evidence="9 12">TF05-12AC</strain>
    </source>
</reference>
<dbReference type="EMBL" id="CZBE01000020">
    <property type="protein sequence ID" value="CUP99390.1"/>
    <property type="molecule type" value="Genomic_DNA"/>
</dbReference>
<organism evidence="7 10">
    <name type="scientific">Anaerotruncus colihominis</name>
    <dbReference type="NCBI Taxonomy" id="169435"/>
    <lineage>
        <taxon>Bacteria</taxon>
        <taxon>Bacillati</taxon>
        <taxon>Bacillota</taxon>
        <taxon>Clostridia</taxon>
        <taxon>Eubacteriales</taxon>
        <taxon>Oscillospiraceae</taxon>
        <taxon>Anaerotruncus</taxon>
    </lineage>
</organism>
<dbReference type="InterPro" id="IPR001851">
    <property type="entry name" value="ABC_transp_permease"/>
</dbReference>
<reference evidence="11" key="2">
    <citation type="submission" date="2017-04" db="EMBL/GenBank/DDBJ databases">
        <title>Function of individual gut microbiota members based on whole genome sequencing of pure cultures obtained from chicken caecum.</title>
        <authorList>
            <person name="Medvecky M."/>
            <person name="Cejkova D."/>
            <person name="Polansky O."/>
            <person name="Karasova D."/>
            <person name="Kubasova T."/>
            <person name="Cizek A."/>
            <person name="Rychlik I."/>
        </authorList>
    </citation>
    <scope>NUCLEOTIDE SEQUENCE [LARGE SCALE GENOMIC DNA]</scope>
    <source>
        <strain evidence="11">An175</strain>
    </source>
</reference>
<feature type="transmembrane region" description="Helical" evidence="6">
    <location>
        <begin position="37"/>
        <end position="56"/>
    </location>
</feature>
<feature type="transmembrane region" description="Helical" evidence="6">
    <location>
        <begin position="62"/>
        <end position="82"/>
    </location>
</feature>
<evidence type="ECO:0000256" key="3">
    <source>
        <dbReference type="ARBA" id="ARBA00022692"/>
    </source>
</evidence>
<dbReference type="GO" id="GO:0022857">
    <property type="term" value="F:transmembrane transporter activity"/>
    <property type="evidence" value="ECO:0007669"/>
    <property type="project" value="InterPro"/>
</dbReference>
<gene>
    <name evidence="8" type="ORF">B5F11_11480</name>
    <name evidence="9" type="ORF">DXC40_04185</name>
    <name evidence="7" type="ORF">ERS852551_02679</name>
</gene>
<name>A0A174SW92_9FIRM</name>
<dbReference type="OrthoDB" id="9792579at2"/>
<dbReference type="EMBL" id="QVME01000001">
    <property type="protein sequence ID" value="RGE70256.1"/>
    <property type="molecule type" value="Genomic_DNA"/>
</dbReference>
<reference evidence="7 10" key="1">
    <citation type="submission" date="2015-09" db="EMBL/GenBank/DDBJ databases">
        <authorList>
            <consortium name="Pathogen Informatics"/>
        </authorList>
    </citation>
    <scope>NUCLEOTIDE SEQUENCE [LARGE SCALE GENOMIC DNA]</scope>
    <source>
        <strain evidence="7 10">2789STDY5834939</strain>
    </source>
</reference>
<dbReference type="RefSeq" id="WP_024730120.1">
    <property type="nucleotide sequence ID" value="NZ_CABIWA010000001.1"/>
</dbReference>
<feature type="transmembrane region" description="Helical" evidence="6">
    <location>
        <begin position="94"/>
        <end position="112"/>
    </location>
</feature>
<feature type="transmembrane region" description="Helical" evidence="6">
    <location>
        <begin position="220"/>
        <end position="239"/>
    </location>
</feature>
<reference evidence="8" key="3">
    <citation type="journal article" date="2018" name="BMC Genomics">
        <title>Whole genome sequencing and function prediction of 133 gut anaerobes isolated from chicken caecum in pure cultures.</title>
        <authorList>
            <person name="Medvecky M."/>
            <person name="Cejkova D."/>
            <person name="Polansky O."/>
            <person name="Karasova D."/>
            <person name="Kubasova T."/>
            <person name="Cizek A."/>
            <person name="Rychlik I."/>
        </authorList>
    </citation>
    <scope>NUCLEOTIDE SEQUENCE</scope>
    <source>
        <strain evidence="8">An175</strain>
    </source>
</reference>
<keyword evidence="2" id="KW-1003">Cell membrane</keyword>
<feature type="transmembrane region" description="Helical" evidence="6">
    <location>
        <begin position="192"/>
        <end position="214"/>
    </location>
</feature>
<feature type="transmembrane region" description="Helical" evidence="6">
    <location>
        <begin position="6"/>
        <end position="25"/>
    </location>
</feature>
<evidence type="ECO:0000313" key="11">
    <source>
        <dbReference type="Proteomes" id="UP000196386"/>
    </source>
</evidence>
<evidence type="ECO:0000313" key="8">
    <source>
        <dbReference type="EMBL" id="OUP68962.1"/>
    </source>
</evidence>
<protein>
    <submittedName>
        <fullName evidence="8">ABC transporter permease</fullName>
    </submittedName>
    <submittedName>
        <fullName evidence="7">Beta-methylgalactoside transporter inner membrane component</fullName>
    </submittedName>
</protein>
<dbReference type="CDD" id="cd06580">
    <property type="entry name" value="TM_PBP1_transp_TpRbsC_like"/>
    <property type="match status" value="1"/>
</dbReference>
<dbReference type="Proteomes" id="UP000196386">
    <property type="component" value="Unassembled WGS sequence"/>
</dbReference>
<evidence type="ECO:0000256" key="1">
    <source>
        <dbReference type="ARBA" id="ARBA00004651"/>
    </source>
</evidence>
<evidence type="ECO:0000313" key="10">
    <source>
        <dbReference type="Proteomes" id="UP000095765"/>
    </source>
</evidence>
<evidence type="ECO:0000313" key="12">
    <source>
        <dbReference type="Proteomes" id="UP000260828"/>
    </source>
</evidence>
<dbReference type="Proteomes" id="UP000095765">
    <property type="component" value="Unassembled WGS sequence"/>
</dbReference>
<dbReference type="Proteomes" id="UP000260828">
    <property type="component" value="Unassembled WGS sequence"/>
</dbReference>
<evidence type="ECO:0000256" key="4">
    <source>
        <dbReference type="ARBA" id="ARBA00022989"/>
    </source>
</evidence>
<evidence type="ECO:0000256" key="6">
    <source>
        <dbReference type="SAM" id="Phobius"/>
    </source>
</evidence>
<proteinExistence type="predicted"/>
<dbReference type="Pfam" id="PF02653">
    <property type="entry name" value="BPD_transp_2"/>
    <property type="match status" value="1"/>
</dbReference>
<dbReference type="GeneID" id="72464982"/>